<organism evidence="1">
    <name type="scientific">viral metagenome</name>
    <dbReference type="NCBI Taxonomy" id="1070528"/>
    <lineage>
        <taxon>unclassified sequences</taxon>
        <taxon>metagenomes</taxon>
        <taxon>organismal metagenomes</taxon>
    </lineage>
</organism>
<dbReference type="EMBL" id="MT145008">
    <property type="protein sequence ID" value="QJI02523.1"/>
    <property type="molecule type" value="Genomic_DNA"/>
</dbReference>
<reference evidence="1" key="1">
    <citation type="submission" date="2020-03" db="EMBL/GenBank/DDBJ databases">
        <title>The deep terrestrial virosphere.</title>
        <authorList>
            <person name="Holmfeldt K."/>
            <person name="Nilsson E."/>
            <person name="Simone D."/>
            <person name="Lopez-Fernandez M."/>
            <person name="Wu X."/>
            <person name="de Brujin I."/>
            <person name="Lundin D."/>
            <person name="Andersson A."/>
            <person name="Bertilsson S."/>
            <person name="Dopson M."/>
        </authorList>
    </citation>
    <scope>NUCLEOTIDE SEQUENCE</scope>
    <source>
        <strain evidence="1">TM448A03054</strain>
        <strain evidence="2">TM448B03300</strain>
    </source>
</reference>
<dbReference type="AlphaFoldDB" id="A0A6H1ZZD3"/>
<name>A0A6H1ZZD3_9ZZZZ</name>
<accession>A0A6H1ZZD3</accession>
<gene>
    <name evidence="1" type="ORF">TM448A03054_0013</name>
    <name evidence="2" type="ORF">TM448B03300_0012</name>
</gene>
<protein>
    <submittedName>
        <fullName evidence="1">Uncharacterized protein</fullName>
    </submittedName>
</protein>
<sequence>MGQGRRLPKRAELIESHAGIIDSPDSVNHGKRASVSRYRVPQSYADAGTEFVTMYVERGREHETPWRPDLDVCYQYSGKHVPDARRVAADCASLLRPTV</sequence>
<evidence type="ECO:0000313" key="2">
    <source>
        <dbReference type="EMBL" id="QJI02523.1"/>
    </source>
</evidence>
<proteinExistence type="predicted"/>
<evidence type="ECO:0000313" key="1">
    <source>
        <dbReference type="EMBL" id="QJA52868.1"/>
    </source>
</evidence>
<dbReference type="EMBL" id="MT144374">
    <property type="protein sequence ID" value="QJA52868.1"/>
    <property type="molecule type" value="Genomic_DNA"/>
</dbReference>